<keyword evidence="1" id="KW-0805">Transcription regulation</keyword>
<protein>
    <recommendedName>
        <fullName evidence="5">Glycerol operon regulatory protein</fullName>
    </recommendedName>
</protein>
<dbReference type="PROSITE" id="PS51078">
    <property type="entry name" value="ICLR_ED"/>
    <property type="match status" value="1"/>
</dbReference>
<comment type="function">
    <text evidence="4">May be an activator protein for the gylABX operon.</text>
</comment>
<dbReference type="InterPro" id="IPR005471">
    <property type="entry name" value="Tscrpt_reg_IclR_N"/>
</dbReference>
<gene>
    <name evidence="8" type="ORF">FB550_10881</name>
</gene>
<organism evidence="8 9">
    <name type="scientific">Neobacillus bataviensis</name>
    <dbReference type="NCBI Taxonomy" id="220685"/>
    <lineage>
        <taxon>Bacteria</taxon>
        <taxon>Bacillati</taxon>
        <taxon>Bacillota</taxon>
        <taxon>Bacilli</taxon>
        <taxon>Bacillales</taxon>
        <taxon>Bacillaceae</taxon>
        <taxon>Neobacillus</taxon>
    </lineage>
</organism>
<dbReference type="FunFam" id="1.10.10.10:FF:000056">
    <property type="entry name" value="IclR family transcriptional regulator"/>
    <property type="match status" value="1"/>
</dbReference>
<dbReference type="AlphaFoldDB" id="A0A561D6G6"/>
<dbReference type="Gene3D" id="3.30.450.40">
    <property type="match status" value="1"/>
</dbReference>
<sequence>MPIIQAVERALTILDLFDEHATELKITEISERMNLNKSTVHSLLKTLKKNGYIDQDGESGKYKLGMKLLERGNFVITNLDVRNIAKKYLLDLSKKTGHTLHLVILEGKEGLYIDKVEGTSANVLYSRIGRRVPIHTSAVGKLLVALSSQEEIDKMMNGYVFDQRTPRTITNKTDFLNELAEIKINGFAMDREENEPGICCLAFPIRNHTGNAIAAFSVSMPTPRLNDEEMERIIPLMIQTGEEISQKMGYI</sequence>
<dbReference type="GO" id="GO:0003700">
    <property type="term" value="F:DNA-binding transcription factor activity"/>
    <property type="evidence" value="ECO:0007669"/>
    <property type="project" value="TreeGrafter"/>
</dbReference>
<dbReference type="PANTHER" id="PTHR30136">
    <property type="entry name" value="HELIX-TURN-HELIX TRANSCRIPTIONAL REGULATOR, ICLR FAMILY"/>
    <property type="match status" value="1"/>
</dbReference>
<dbReference type="CDD" id="cd00090">
    <property type="entry name" value="HTH_ARSR"/>
    <property type="match status" value="1"/>
</dbReference>
<dbReference type="InterPro" id="IPR036390">
    <property type="entry name" value="WH_DNA-bd_sf"/>
</dbReference>
<dbReference type="InterPro" id="IPR050707">
    <property type="entry name" value="HTH_MetabolicPath_Reg"/>
</dbReference>
<keyword evidence="2" id="KW-0238">DNA-binding</keyword>
<evidence type="ECO:0000256" key="3">
    <source>
        <dbReference type="ARBA" id="ARBA00023163"/>
    </source>
</evidence>
<dbReference type="SMART" id="SM00346">
    <property type="entry name" value="HTH_ICLR"/>
    <property type="match status" value="1"/>
</dbReference>
<evidence type="ECO:0000259" key="7">
    <source>
        <dbReference type="PROSITE" id="PS51078"/>
    </source>
</evidence>
<dbReference type="Pfam" id="PF09339">
    <property type="entry name" value="HTH_IclR"/>
    <property type="match status" value="1"/>
</dbReference>
<dbReference type="InterPro" id="IPR011991">
    <property type="entry name" value="ArsR-like_HTH"/>
</dbReference>
<evidence type="ECO:0000256" key="5">
    <source>
        <dbReference type="ARBA" id="ARBA00070406"/>
    </source>
</evidence>
<name>A0A561D6G6_9BACI</name>
<dbReference type="PROSITE" id="PS51077">
    <property type="entry name" value="HTH_ICLR"/>
    <property type="match status" value="1"/>
</dbReference>
<dbReference type="EMBL" id="VIVN01000008">
    <property type="protein sequence ID" value="TWD98827.1"/>
    <property type="molecule type" value="Genomic_DNA"/>
</dbReference>
<reference evidence="8 9" key="1">
    <citation type="submission" date="2019-06" db="EMBL/GenBank/DDBJ databases">
        <title>Sorghum-associated microbial communities from plants grown in Nebraska, USA.</title>
        <authorList>
            <person name="Schachtman D."/>
        </authorList>
    </citation>
    <scope>NUCLEOTIDE SEQUENCE [LARGE SCALE GENOMIC DNA]</scope>
    <source>
        <strain evidence="8 9">2482</strain>
    </source>
</reference>
<accession>A0A561D6G6</accession>
<dbReference type="PANTHER" id="PTHR30136:SF7">
    <property type="entry name" value="HTH-TYPE TRANSCRIPTIONAL REGULATOR KDGR-RELATED"/>
    <property type="match status" value="1"/>
</dbReference>
<dbReference type="Proteomes" id="UP000319671">
    <property type="component" value="Unassembled WGS sequence"/>
</dbReference>
<dbReference type="InterPro" id="IPR036388">
    <property type="entry name" value="WH-like_DNA-bd_sf"/>
</dbReference>
<comment type="caution">
    <text evidence="8">The sequence shown here is derived from an EMBL/GenBank/DDBJ whole genome shotgun (WGS) entry which is preliminary data.</text>
</comment>
<dbReference type="SUPFAM" id="SSF55781">
    <property type="entry name" value="GAF domain-like"/>
    <property type="match status" value="1"/>
</dbReference>
<feature type="domain" description="IclR-ED" evidence="7">
    <location>
        <begin position="67"/>
        <end position="250"/>
    </location>
</feature>
<keyword evidence="3" id="KW-0804">Transcription</keyword>
<dbReference type="RefSeq" id="WP_144566275.1">
    <property type="nucleotide sequence ID" value="NZ_VIVN01000008.1"/>
</dbReference>
<evidence type="ECO:0000313" key="9">
    <source>
        <dbReference type="Proteomes" id="UP000319671"/>
    </source>
</evidence>
<evidence type="ECO:0000256" key="2">
    <source>
        <dbReference type="ARBA" id="ARBA00023125"/>
    </source>
</evidence>
<dbReference type="InterPro" id="IPR029016">
    <property type="entry name" value="GAF-like_dom_sf"/>
</dbReference>
<dbReference type="SUPFAM" id="SSF46785">
    <property type="entry name" value="Winged helix' DNA-binding domain"/>
    <property type="match status" value="1"/>
</dbReference>
<feature type="domain" description="HTH iclR-type" evidence="6">
    <location>
        <begin position="4"/>
        <end position="66"/>
    </location>
</feature>
<dbReference type="Gene3D" id="1.10.10.10">
    <property type="entry name" value="Winged helix-like DNA-binding domain superfamily/Winged helix DNA-binding domain"/>
    <property type="match status" value="1"/>
</dbReference>
<proteinExistence type="predicted"/>
<evidence type="ECO:0000256" key="4">
    <source>
        <dbReference type="ARBA" id="ARBA00058938"/>
    </source>
</evidence>
<dbReference type="GO" id="GO:0045892">
    <property type="term" value="P:negative regulation of DNA-templated transcription"/>
    <property type="evidence" value="ECO:0007669"/>
    <property type="project" value="UniProtKB-ARBA"/>
</dbReference>
<dbReference type="GO" id="GO:0003677">
    <property type="term" value="F:DNA binding"/>
    <property type="evidence" value="ECO:0007669"/>
    <property type="project" value="UniProtKB-KW"/>
</dbReference>
<dbReference type="InterPro" id="IPR014757">
    <property type="entry name" value="Tscrpt_reg_IclR_C"/>
</dbReference>
<evidence type="ECO:0000256" key="1">
    <source>
        <dbReference type="ARBA" id="ARBA00023015"/>
    </source>
</evidence>
<dbReference type="Pfam" id="PF01614">
    <property type="entry name" value="IclR_C"/>
    <property type="match status" value="1"/>
</dbReference>
<evidence type="ECO:0000259" key="6">
    <source>
        <dbReference type="PROSITE" id="PS51077"/>
    </source>
</evidence>
<keyword evidence="9" id="KW-1185">Reference proteome</keyword>
<evidence type="ECO:0000313" key="8">
    <source>
        <dbReference type="EMBL" id="TWD98827.1"/>
    </source>
</evidence>